<accession>A0A915IDV1</accession>
<protein>
    <submittedName>
        <fullName evidence="2">Uncharacterized protein</fullName>
    </submittedName>
</protein>
<dbReference type="WBParaSite" id="nRc.2.0.1.t12077-RA">
    <property type="protein sequence ID" value="nRc.2.0.1.t12077-RA"/>
    <property type="gene ID" value="nRc.2.0.1.g12077"/>
</dbReference>
<sequence>MKIRLAEQPNSLAPSDISGLERSYSINTYSFFTGDRLAFEVTVTRSPKYLSNRDLTTQRSERWIDDYE</sequence>
<dbReference type="AlphaFoldDB" id="A0A915IDV1"/>
<organism evidence="1 2">
    <name type="scientific">Romanomermis culicivorax</name>
    <name type="common">Nematode worm</name>
    <dbReference type="NCBI Taxonomy" id="13658"/>
    <lineage>
        <taxon>Eukaryota</taxon>
        <taxon>Metazoa</taxon>
        <taxon>Ecdysozoa</taxon>
        <taxon>Nematoda</taxon>
        <taxon>Enoplea</taxon>
        <taxon>Dorylaimia</taxon>
        <taxon>Mermithida</taxon>
        <taxon>Mermithoidea</taxon>
        <taxon>Mermithidae</taxon>
        <taxon>Romanomermis</taxon>
    </lineage>
</organism>
<reference evidence="2" key="1">
    <citation type="submission" date="2022-11" db="UniProtKB">
        <authorList>
            <consortium name="WormBaseParasite"/>
        </authorList>
    </citation>
    <scope>IDENTIFICATION</scope>
</reference>
<evidence type="ECO:0000313" key="1">
    <source>
        <dbReference type="Proteomes" id="UP000887565"/>
    </source>
</evidence>
<dbReference type="Proteomes" id="UP000887565">
    <property type="component" value="Unplaced"/>
</dbReference>
<keyword evidence="1" id="KW-1185">Reference proteome</keyword>
<proteinExistence type="predicted"/>
<evidence type="ECO:0000313" key="2">
    <source>
        <dbReference type="WBParaSite" id="nRc.2.0.1.t12077-RA"/>
    </source>
</evidence>
<name>A0A915IDV1_ROMCU</name>